<name>A0ABP0G8C1_CLALP</name>
<evidence type="ECO:0000313" key="2">
    <source>
        <dbReference type="EMBL" id="CAK8688061.1"/>
    </source>
</evidence>
<organism evidence="2 3">
    <name type="scientific">Clavelina lepadiformis</name>
    <name type="common">Light-bulb sea squirt</name>
    <name type="synonym">Ascidia lepadiformis</name>
    <dbReference type="NCBI Taxonomy" id="159417"/>
    <lineage>
        <taxon>Eukaryota</taxon>
        <taxon>Metazoa</taxon>
        <taxon>Chordata</taxon>
        <taxon>Tunicata</taxon>
        <taxon>Ascidiacea</taxon>
        <taxon>Aplousobranchia</taxon>
        <taxon>Clavelinidae</taxon>
        <taxon>Clavelina</taxon>
    </lineage>
</organism>
<feature type="region of interest" description="Disordered" evidence="1">
    <location>
        <begin position="1"/>
        <end position="54"/>
    </location>
</feature>
<accession>A0ABP0G8C1</accession>
<sequence>MSKTARVLPRLFNRASNSAPSTSSVPLSSSRGAPESSGSSRLLNLRNRKRRRGRKLSDFTSIVEWERVYFQRKKTLLMKAMELEEATGAIVRRISEDFNISCL</sequence>
<dbReference type="EMBL" id="CAWYQH010000108">
    <property type="protein sequence ID" value="CAK8688061.1"/>
    <property type="molecule type" value="Genomic_DNA"/>
</dbReference>
<evidence type="ECO:0000313" key="3">
    <source>
        <dbReference type="Proteomes" id="UP001642483"/>
    </source>
</evidence>
<dbReference type="Proteomes" id="UP001642483">
    <property type="component" value="Unassembled WGS sequence"/>
</dbReference>
<protein>
    <submittedName>
        <fullName evidence="2">Uncharacterized protein</fullName>
    </submittedName>
</protein>
<proteinExistence type="predicted"/>
<reference evidence="2 3" key="1">
    <citation type="submission" date="2024-02" db="EMBL/GenBank/DDBJ databases">
        <authorList>
            <person name="Daric V."/>
            <person name="Darras S."/>
        </authorList>
    </citation>
    <scope>NUCLEOTIDE SEQUENCE [LARGE SCALE GENOMIC DNA]</scope>
</reference>
<evidence type="ECO:0000256" key="1">
    <source>
        <dbReference type="SAM" id="MobiDB-lite"/>
    </source>
</evidence>
<comment type="caution">
    <text evidence="2">The sequence shown here is derived from an EMBL/GenBank/DDBJ whole genome shotgun (WGS) entry which is preliminary data.</text>
</comment>
<keyword evidence="3" id="KW-1185">Reference proteome</keyword>
<gene>
    <name evidence="2" type="ORF">CVLEPA_LOCUS20099</name>
</gene>
<feature type="compositionally biased region" description="Low complexity" evidence="1">
    <location>
        <begin position="13"/>
        <end position="45"/>
    </location>
</feature>